<organism evidence="2 3">
    <name type="scientific">Tubulinosema ratisbonensis</name>
    <dbReference type="NCBI Taxonomy" id="291195"/>
    <lineage>
        <taxon>Eukaryota</taxon>
        <taxon>Fungi</taxon>
        <taxon>Fungi incertae sedis</taxon>
        <taxon>Microsporidia</taxon>
        <taxon>Tubulinosematoidea</taxon>
        <taxon>Tubulinosematidae</taxon>
        <taxon>Tubulinosema</taxon>
    </lineage>
</organism>
<feature type="signal peptide" evidence="1">
    <location>
        <begin position="1"/>
        <end position="17"/>
    </location>
</feature>
<name>A0A437AH47_9MICR</name>
<evidence type="ECO:0000256" key="1">
    <source>
        <dbReference type="SAM" id="SignalP"/>
    </source>
</evidence>
<dbReference type="VEuPathDB" id="MicrosporidiaDB:TUBRATIS_31000"/>
<feature type="chain" id="PRO_5019469852" evidence="1">
    <location>
        <begin position="18"/>
        <end position="125"/>
    </location>
</feature>
<reference evidence="2 3" key="1">
    <citation type="submission" date="2018-10" db="EMBL/GenBank/DDBJ databases">
        <title>Draft genome sequence of the microsporidian Tubulinosema ratisbonensis.</title>
        <authorList>
            <person name="Polonais V."/>
            <person name="Peyretaillade E."/>
            <person name="Niehus S."/>
            <person name="Wawrzyniak I."/>
            <person name="Franchet A."/>
            <person name="Gaspin C."/>
            <person name="Reichstadt M."/>
            <person name="Belser C."/>
            <person name="Labadie K."/>
            <person name="Delbac F."/>
            <person name="Ferrandon D."/>
        </authorList>
    </citation>
    <scope>NUCLEOTIDE SEQUENCE [LARGE SCALE GENOMIC DNA]</scope>
    <source>
        <strain evidence="2 3">Franzen</strain>
    </source>
</reference>
<feature type="non-terminal residue" evidence="2">
    <location>
        <position position="125"/>
    </location>
</feature>
<comment type="caution">
    <text evidence="2">The sequence shown here is derived from an EMBL/GenBank/DDBJ whole genome shotgun (WGS) entry which is preliminary data.</text>
</comment>
<dbReference type="Proteomes" id="UP000282876">
    <property type="component" value="Unassembled WGS sequence"/>
</dbReference>
<protein>
    <submittedName>
        <fullName evidence="2">Uncharacterized protein</fullName>
    </submittedName>
</protein>
<proteinExistence type="predicted"/>
<sequence>MISSIIILLLRFIYSAGKETDIEKRICDEKQRLMKDIKMDIEKKDLKSLFEKADGSFENFAKNIFDAPLSTQPDDLKWYDIFFWRNNQTQKAIKKVLSDIKKKDPNNSYYKEYKINIELYLKHFK</sequence>
<evidence type="ECO:0000313" key="2">
    <source>
        <dbReference type="EMBL" id="RVD90467.1"/>
    </source>
</evidence>
<dbReference type="EMBL" id="RCSS01000943">
    <property type="protein sequence ID" value="RVD90467.1"/>
    <property type="molecule type" value="Genomic_DNA"/>
</dbReference>
<evidence type="ECO:0000313" key="3">
    <source>
        <dbReference type="Proteomes" id="UP000282876"/>
    </source>
</evidence>
<keyword evidence="3" id="KW-1185">Reference proteome</keyword>
<accession>A0A437AH47</accession>
<dbReference type="AlphaFoldDB" id="A0A437AH47"/>
<keyword evidence="1" id="KW-0732">Signal</keyword>
<gene>
    <name evidence="2" type="ORF">TUBRATIS_31000</name>
</gene>